<evidence type="ECO:0000313" key="14">
    <source>
        <dbReference type="EMBL" id="KAF7689510.1"/>
    </source>
</evidence>
<evidence type="ECO:0000256" key="1">
    <source>
        <dbReference type="ARBA" id="ARBA00005505"/>
    </source>
</evidence>
<dbReference type="PROSITE" id="PS00107">
    <property type="entry name" value="PROTEIN_KINASE_ATP"/>
    <property type="match status" value="1"/>
</dbReference>
<feature type="region of interest" description="Disordered" evidence="12">
    <location>
        <begin position="39"/>
        <end position="85"/>
    </location>
</feature>
<feature type="binding site" evidence="10">
    <location>
        <position position="134"/>
    </location>
    <ligand>
        <name>ATP</name>
        <dbReference type="ChEBI" id="CHEBI:30616"/>
    </ligand>
</feature>
<keyword evidence="3 11" id="KW-0723">Serine/threonine-protein kinase</keyword>
<dbReference type="GO" id="GO:0005524">
    <property type="term" value="F:ATP binding"/>
    <property type="evidence" value="ECO:0007669"/>
    <property type="project" value="UniProtKB-UniRule"/>
</dbReference>
<feature type="compositionally biased region" description="Polar residues" evidence="12">
    <location>
        <begin position="57"/>
        <end position="74"/>
    </location>
</feature>
<dbReference type="EC" id="2.7.11.1" evidence="2"/>
<evidence type="ECO:0000256" key="7">
    <source>
        <dbReference type="ARBA" id="ARBA00022840"/>
    </source>
</evidence>
<dbReference type="SUPFAM" id="SSF56112">
    <property type="entry name" value="Protein kinase-like (PK-like)"/>
    <property type="match status" value="1"/>
</dbReference>
<dbReference type="OrthoDB" id="9984829at2759"/>
<keyword evidence="7 10" id="KW-0067">ATP-binding</keyword>
<gene>
    <name evidence="14" type="ORF">HF521_012863</name>
</gene>
<dbReference type="PANTHER" id="PTHR22984:SF11">
    <property type="entry name" value="AURORA KINASE-RELATED"/>
    <property type="match status" value="1"/>
</dbReference>
<dbReference type="Gene3D" id="3.30.200.20">
    <property type="entry name" value="Phosphorylase Kinase, domain 1"/>
    <property type="match status" value="1"/>
</dbReference>
<dbReference type="PROSITE" id="PS00108">
    <property type="entry name" value="PROTEIN_KINASE_ST"/>
    <property type="match status" value="1"/>
</dbReference>
<dbReference type="GO" id="GO:0005737">
    <property type="term" value="C:cytoplasm"/>
    <property type="evidence" value="ECO:0007669"/>
    <property type="project" value="TreeGrafter"/>
</dbReference>
<dbReference type="InterPro" id="IPR000719">
    <property type="entry name" value="Prot_kinase_dom"/>
</dbReference>
<reference evidence="14" key="1">
    <citation type="submission" date="2020-08" db="EMBL/GenBank/DDBJ databases">
        <title>Chromosome-level assembly of Southern catfish (Silurus meridionalis) provides insights into visual adaptation to the nocturnal and benthic lifestyles.</title>
        <authorList>
            <person name="Zhang Y."/>
            <person name="Wang D."/>
            <person name="Peng Z."/>
        </authorList>
    </citation>
    <scope>NUCLEOTIDE SEQUENCE</scope>
    <source>
        <strain evidence="14">SWU-2019-XX</strain>
        <tissue evidence="14">Muscle</tissue>
    </source>
</reference>
<dbReference type="InterPro" id="IPR008271">
    <property type="entry name" value="Ser/Thr_kinase_AS"/>
</dbReference>
<evidence type="ECO:0000256" key="2">
    <source>
        <dbReference type="ARBA" id="ARBA00012513"/>
    </source>
</evidence>
<accession>A0A8T0ABZ1</accession>
<dbReference type="SMART" id="SM00220">
    <property type="entry name" value="S_TKc"/>
    <property type="match status" value="1"/>
</dbReference>
<dbReference type="EMBL" id="JABFDY010000024">
    <property type="protein sequence ID" value="KAF7689510.1"/>
    <property type="molecule type" value="Genomic_DNA"/>
</dbReference>
<keyword evidence="15" id="KW-1185">Reference proteome</keyword>
<dbReference type="Gene3D" id="1.10.510.10">
    <property type="entry name" value="Transferase(Phosphotransferase) domain 1"/>
    <property type="match status" value="1"/>
</dbReference>
<evidence type="ECO:0000256" key="6">
    <source>
        <dbReference type="ARBA" id="ARBA00022777"/>
    </source>
</evidence>
<dbReference type="Pfam" id="PF00069">
    <property type="entry name" value="Pkinase"/>
    <property type="match status" value="1"/>
</dbReference>
<evidence type="ECO:0000256" key="8">
    <source>
        <dbReference type="ARBA" id="ARBA00047899"/>
    </source>
</evidence>
<evidence type="ECO:0000256" key="5">
    <source>
        <dbReference type="ARBA" id="ARBA00022741"/>
    </source>
</evidence>
<comment type="caution">
    <text evidence="14">The sequence shown here is derived from an EMBL/GenBank/DDBJ whole genome shotgun (WGS) entry which is preliminary data.</text>
</comment>
<evidence type="ECO:0000256" key="3">
    <source>
        <dbReference type="ARBA" id="ARBA00022527"/>
    </source>
</evidence>
<feature type="domain" description="Protein kinase" evidence="13">
    <location>
        <begin position="101"/>
        <end position="355"/>
    </location>
</feature>
<keyword evidence="5 10" id="KW-0547">Nucleotide-binding</keyword>
<comment type="catalytic activity">
    <reaction evidence="9">
        <text>L-seryl-[protein] + ATP = O-phospho-L-seryl-[protein] + ADP + H(+)</text>
        <dbReference type="Rhea" id="RHEA:17989"/>
        <dbReference type="Rhea" id="RHEA-COMP:9863"/>
        <dbReference type="Rhea" id="RHEA-COMP:11604"/>
        <dbReference type="ChEBI" id="CHEBI:15378"/>
        <dbReference type="ChEBI" id="CHEBI:29999"/>
        <dbReference type="ChEBI" id="CHEBI:30616"/>
        <dbReference type="ChEBI" id="CHEBI:83421"/>
        <dbReference type="ChEBI" id="CHEBI:456216"/>
        <dbReference type="EC" id="2.7.11.1"/>
    </reaction>
</comment>
<dbReference type="InterPro" id="IPR051138">
    <property type="entry name" value="PIM_Ser/Thr_kinase"/>
</dbReference>
<sequence length="355" mass="40928">MRAMENSSCTDYAMCEAEKAIDELNTRLVLPGNYSEASYSFTQSQSEGNPRKRKTDITGSPEDQTEGTPSNRSSTEMDESKTQPFKRKIDHFRTAKFNGRYKVENLLGRGCYGRVYNAVRKTDGKKVAIKCVLKFRNESYITIPGHRCRLPREAALLELVCKPPRCPYVIELLEWFELDSFIILVLKRPDPCINLYNFRQNLVGGLTEEQVQMIMKQTVEVALHCRERGVFHRDIKEENILVNPDTLHVKLIDFGCADLYKETPYTEFAGTPLYIPPEWTSNGTYMAESGTVWGLGILMYSLLCGTRPDYIPEDYSDLNIPDYLSENSRNLLMWCLKKKPEERPTLQQILAHKWF</sequence>
<dbReference type="AlphaFoldDB" id="A0A8T0ABZ1"/>
<dbReference type="GO" id="GO:0043066">
    <property type="term" value="P:negative regulation of apoptotic process"/>
    <property type="evidence" value="ECO:0007669"/>
    <property type="project" value="TreeGrafter"/>
</dbReference>
<evidence type="ECO:0000256" key="4">
    <source>
        <dbReference type="ARBA" id="ARBA00022679"/>
    </source>
</evidence>
<comment type="similarity">
    <text evidence="1">Belongs to the protein kinase superfamily. CAMK Ser/Thr protein kinase family. PIM subfamily.</text>
</comment>
<dbReference type="GO" id="GO:0007346">
    <property type="term" value="P:regulation of mitotic cell cycle"/>
    <property type="evidence" value="ECO:0007669"/>
    <property type="project" value="TreeGrafter"/>
</dbReference>
<evidence type="ECO:0000256" key="9">
    <source>
        <dbReference type="ARBA" id="ARBA00048679"/>
    </source>
</evidence>
<keyword evidence="6" id="KW-0418">Kinase</keyword>
<evidence type="ECO:0000313" key="15">
    <source>
        <dbReference type="Proteomes" id="UP000606274"/>
    </source>
</evidence>
<protein>
    <recommendedName>
        <fullName evidence="2">non-specific serine/threonine protein kinase</fullName>
        <ecNumber evidence="2">2.7.11.1</ecNumber>
    </recommendedName>
</protein>
<keyword evidence="4" id="KW-0808">Transferase</keyword>
<dbReference type="PROSITE" id="PS50011">
    <property type="entry name" value="PROTEIN_KINASE_DOM"/>
    <property type="match status" value="1"/>
</dbReference>
<comment type="catalytic activity">
    <reaction evidence="8">
        <text>L-threonyl-[protein] + ATP = O-phospho-L-threonyl-[protein] + ADP + H(+)</text>
        <dbReference type="Rhea" id="RHEA:46608"/>
        <dbReference type="Rhea" id="RHEA-COMP:11060"/>
        <dbReference type="Rhea" id="RHEA-COMP:11605"/>
        <dbReference type="ChEBI" id="CHEBI:15378"/>
        <dbReference type="ChEBI" id="CHEBI:30013"/>
        <dbReference type="ChEBI" id="CHEBI:30616"/>
        <dbReference type="ChEBI" id="CHEBI:61977"/>
        <dbReference type="ChEBI" id="CHEBI:456216"/>
        <dbReference type="EC" id="2.7.11.1"/>
    </reaction>
</comment>
<feature type="compositionally biased region" description="Polar residues" evidence="12">
    <location>
        <begin position="39"/>
        <end position="48"/>
    </location>
</feature>
<evidence type="ECO:0000259" key="13">
    <source>
        <dbReference type="PROSITE" id="PS50011"/>
    </source>
</evidence>
<evidence type="ECO:0000256" key="10">
    <source>
        <dbReference type="PROSITE-ProRule" id="PRU10141"/>
    </source>
</evidence>
<dbReference type="PANTHER" id="PTHR22984">
    <property type="entry name" value="SERINE/THREONINE-PROTEIN KINASE PIM"/>
    <property type="match status" value="1"/>
</dbReference>
<organism evidence="14 15">
    <name type="scientific">Silurus meridionalis</name>
    <name type="common">Southern catfish</name>
    <name type="synonym">Silurus soldatovi meridionalis</name>
    <dbReference type="NCBI Taxonomy" id="175797"/>
    <lineage>
        <taxon>Eukaryota</taxon>
        <taxon>Metazoa</taxon>
        <taxon>Chordata</taxon>
        <taxon>Craniata</taxon>
        <taxon>Vertebrata</taxon>
        <taxon>Euteleostomi</taxon>
        <taxon>Actinopterygii</taxon>
        <taxon>Neopterygii</taxon>
        <taxon>Teleostei</taxon>
        <taxon>Ostariophysi</taxon>
        <taxon>Siluriformes</taxon>
        <taxon>Siluridae</taxon>
        <taxon>Silurus</taxon>
    </lineage>
</organism>
<dbReference type="InterPro" id="IPR011009">
    <property type="entry name" value="Kinase-like_dom_sf"/>
</dbReference>
<proteinExistence type="inferred from homology"/>
<name>A0A8T0ABZ1_SILME</name>
<dbReference type="InterPro" id="IPR017441">
    <property type="entry name" value="Protein_kinase_ATP_BS"/>
</dbReference>
<evidence type="ECO:0000256" key="11">
    <source>
        <dbReference type="RuleBase" id="RU000304"/>
    </source>
</evidence>
<evidence type="ECO:0000256" key="12">
    <source>
        <dbReference type="SAM" id="MobiDB-lite"/>
    </source>
</evidence>
<dbReference type="GO" id="GO:0004674">
    <property type="term" value="F:protein serine/threonine kinase activity"/>
    <property type="evidence" value="ECO:0007669"/>
    <property type="project" value="UniProtKB-KW"/>
</dbReference>
<dbReference type="Proteomes" id="UP000606274">
    <property type="component" value="Unassembled WGS sequence"/>
</dbReference>